<evidence type="ECO:0000256" key="1">
    <source>
        <dbReference type="SAM" id="Phobius"/>
    </source>
</evidence>
<keyword evidence="1" id="KW-0472">Membrane</keyword>
<dbReference type="Proteomes" id="UP001156102">
    <property type="component" value="Unassembled WGS sequence"/>
</dbReference>
<reference evidence="2" key="1">
    <citation type="submission" date="2022-07" db="EMBL/GenBank/DDBJ databases">
        <authorList>
            <person name="Li W.-J."/>
            <person name="Deng Q.-Q."/>
        </authorList>
    </citation>
    <scope>NUCLEOTIDE SEQUENCE</scope>
    <source>
        <strain evidence="2">SYSU M60031</strain>
    </source>
</reference>
<evidence type="ECO:0000313" key="3">
    <source>
        <dbReference type="Proteomes" id="UP001156102"/>
    </source>
</evidence>
<accession>A0AA42BQY9</accession>
<comment type="caution">
    <text evidence="2">The sequence shown here is derived from an EMBL/GenBank/DDBJ whole genome shotgun (WGS) entry which is preliminary data.</text>
</comment>
<feature type="transmembrane region" description="Helical" evidence="1">
    <location>
        <begin position="42"/>
        <end position="64"/>
    </location>
</feature>
<keyword evidence="1" id="KW-0812">Transmembrane</keyword>
<dbReference type="RefSeq" id="WP_254760688.1">
    <property type="nucleotide sequence ID" value="NZ_JANCLT010000014.1"/>
</dbReference>
<dbReference type="EMBL" id="JANCLT010000014">
    <property type="protein sequence ID" value="MCP8970765.1"/>
    <property type="molecule type" value="Genomic_DNA"/>
</dbReference>
<keyword evidence="1" id="KW-1133">Transmembrane helix</keyword>
<feature type="transmembrane region" description="Helical" evidence="1">
    <location>
        <begin position="121"/>
        <end position="142"/>
    </location>
</feature>
<proteinExistence type="predicted"/>
<gene>
    <name evidence="2" type="ORF">NK662_19800</name>
</gene>
<sequence>MSMLLLIILGLFVIGCGMFVLARQKESANPAGGETDMTMKSLYYYLVLFATLMMSIGGSVGVFMSAADYVSPRPYYESFEQYKLNTGERAVKEGGAVSQEELRQSYDAMVKAEIQRTKDGAINGIIKSLGWIIIPLPIFIYFQKQVRRKD</sequence>
<dbReference type="AlphaFoldDB" id="A0AA42BQY9"/>
<keyword evidence="3" id="KW-1185">Reference proteome</keyword>
<organism evidence="2 3">
    <name type="scientific">Ectobacillus ponti</name>
    <dbReference type="NCBI Taxonomy" id="2961894"/>
    <lineage>
        <taxon>Bacteria</taxon>
        <taxon>Bacillati</taxon>
        <taxon>Bacillota</taxon>
        <taxon>Bacilli</taxon>
        <taxon>Bacillales</taxon>
        <taxon>Bacillaceae</taxon>
        <taxon>Ectobacillus</taxon>
    </lineage>
</organism>
<evidence type="ECO:0000313" key="2">
    <source>
        <dbReference type="EMBL" id="MCP8970765.1"/>
    </source>
</evidence>
<evidence type="ECO:0008006" key="4">
    <source>
        <dbReference type="Google" id="ProtNLM"/>
    </source>
</evidence>
<protein>
    <recommendedName>
        <fullName evidence="4">DUF4199 domain-containing protein</fullName>
    </recommendedName>
</protein>
<name>A0AA42BQY9_9BACI</name>